<dbReference type="OMA" id="PNINGHE"/>
<comment type="similarity">
    <text evidence="1">Belongs to the DNAI7 family.</text>
</comment>
<dbReference type="Pfam" id="PF12366">
    <property type="entry name" value="Casc1_C"/>
    <property type="match status" value="1"/>
</dbReference>
<protein>
    <submittedName>
        <fullName evidence="6">Protein CASC1</fullName>
    </submittedName>
</protein>
<evidence type="ECO:0000313" key="7">
    <source>
        <dbReference type="Proteomes" id="UP000198287"/>
    </source>
</evidence>
<feature type="coiled-coil region" evidence="2">
    <location>
        <begin position="925"/>
        <end position="952"/>
    </location>
</feature>
<dbReference type="PRINTS" id="PR02043">
    <property type="entry name" value="CANCERSCCP1"/>
</dbReference>
<feature type="compositionally biased region" description="Basic and acidic residues" evidence="3">
    <location>
        <begin position="18"/>
        <end position="35"/>
    </location>
</feature>
<evidence type="ECO:0000256" key="2">
    <source>
        <dbReference type="SAM" id="Coils"/>
    </source>
</evidence>
<dbReference type="EMBL" id="LNIX01000002">
    <property type="protein sequence ID" value="OXA60628.1"/>
    <property type="molecule type" value="Genomic_DNA"/>
</dbReference>
<sequence length="1293" mass="145366">MAKSPGKKKEKSKGPKKGASEKKAKGPSKSKDDKKKKGKKEKKGPLSKKDMDIAKLQKQKEEQEALQREAEEKAAAEKKLAIELKERDGQLAQSSAIIESYNRWVVAKVTRMKSLQEWKAFRACRNIPDFNKLYEVNSYISYWLSQLSPPAMKRLLKLTPEYLQLLYELQFYLIDPEISMRPDLLKELGILYRGMIDNQITYVNKCTYNIIADLSVLYEPEVGICDYLLSIPDITHCLWGNIYCAPNINGHEFEELKFKFKIPEVLLSTPGIYRLIKSEYDHYSDSCLSYFPPGVENALKQSILDWVELHKLASGEYTELQSPAELKKKKRKDKKKKKGKGGKKRAKSPKGPKEKKGKKKRKSKERSGSEDTGAATTGDEDDFKLISERESSATVKSKKKKSKKKAKGEGKDKSGTKKGKKNRGQDNADTDTSANTTTEPESEAEEEEESFSMSSFMGLVQNTTFHSNTKARKTLTEITRRQSVRPDRTSLEERTSIEEREQEEQLKLKLEESYKKAVKGSKKKQKKKKKKSRDSEVSESEGNEEEEAEDVEKIESGNAGEVTSSTADDGNTTTAPESDDKKPTISEQDNRNVDSKPGKAEKANDTEKKAEETVTVEKGEGRSSKKNSTGSEKKGVQISDTDDSQTGKQKSKPDKKQSKEKAKGEKPKKEKDKSKKSKSKKGAKSSKTKSSKSKTAKSAKSKSPNKKSKGKDKQKKEKAKPVDKSAKPAKSEKLASDKQANKKQQKSEDLKKNAKSAKVDKPDGKKEDAKELKKNAKEKKKADKKPKGSSKPGSAKSDKSVSKSKSDSGRSKSKSPKGDDRKSRSKTKDKSGKGKGKSKSKSRSKSGGSKKSKKKGGKSKSKDRHKKTEAELAKERERAEKSKFIPQLQGNSTSTKEQRKLEEADNSLKEVAFEADYTPPAIADQESAKKTPEEMEREAKQQEEELQKLVLADMSNAGMGQQDFDLPKDPEEEAYLAQKMLEEAERKLLEAAELQYKGLMSVQITLEKIFYLYHILFKSSLPDAPKVALCWDPVKRAWSTEGFYDIKFNESTLQLSFRTVRFGTFAFGHNRWSNLPYQSWELRPIGRDKMCFSLIAAIAVIEFIVMGDLICISSLSNVANSSEVEASLINKYMKPHILIKAMRHHGLDLFPEFDSYAYVDGVLVKDVAAEDHLYQCMAVVSSAFNFQWSRWNLLAGRDRMVYQMRQRLHGSASPGNYSMVLTTPTKSIRIDCTEVSPNYTEDPVMEFEYYADLVNLVKGIATDAGIKIINQSSPHYVETVRILLSSVRPLSFS</sequence>
<feature type="compositionally biased region" description="Basic and acidic residues" evidence="3">
    <location>
        <begin position="866"/>
        <end position="883"/>
    </location>
</feature>
<feature type="compositionally biased region" description="Basic and acidic residues" evidence="3">
    <location>
        <begin position="43"/>
        <end position="70"/>
    </location>
</feature>
<dbReference type="PANTHER" id="PTHR20929">
    <property type="entry name" value="LUNG ADENOMA SUSCEPTIBILITY 1-RELATED"/>
    <property type="match status" value="1"/>
</dbReference>
<feature type="compositionally biased region" description="Basic residues" evidence="3">
    <location>
        <begin position="674"/>
        <end position="718"/>
    </location>
</feature>
<feature type="compositionally biased region" description="Basic and acidic residues" evidence="3">
    <location>
        <begin position="651"/>
        <end position="673"/>
    </location>
</feature>
<comment type="caution">
    <text evidence="6">The sequence shown here is derived from an EMBL/GenBank/DDBJ whole genome shotgun (WGS) entry which is preliminary data.</text>
</comment>
<feature type="compositionally biased region" description="Basic and acidic residues" evidence="3">
    <location>
        <begin position="578"/>
        <end position="623"/>
    </location>
</feature>
<feature type="compositionally biased region" description="Basic residues" evidence="3">
    <location>
        <begin position="776"/>
        <end position="788"/>
    </location>
</feature>
<feature type="compositionally biased region" description="Basic residues" evidence="3">
    <location>
        <begin position="327"/>
        <end position="364"/>
    </location>
</feature>
<accession>A0A226ETU4</accession>
<evidence type="ECO:0000256" key="3">
    <source>
        <dbReference type="SAM" id="MobiDB-lite"/>
    </source>
</evidence>
<feature type="compositionally biased region" description="Low complexity" evidence="3">
    <location>
        <begin position="430"/>
        <end position="439"/>
    </location>
</feature>
<evidence type="ECO:0000259" key="4">
    <source>
        <dbReference type="Pfam" id="PF12366"/>
    </source>
</evidence>
<dbReference type="InterPro" id="IPR031826">
    <property type="entry name" value="IC97/Casc1_N"/>
</dbReference>
<dbReference type="GO" id="GO:0008017">
    <property type="term" value="F:microtubule binding"/>
    <property type="evidence" value="ECO:0007669"/>
    <property type="project" value="TreeGrafter"/>
</dbReference>
<name>A0A226ETU4_FOLCA</name>
<dbReference type="InterPro" id="IPR022110">
    <property type="entry name" value="CASC1_C"/>
</dbReference>
<keyword evidence="2" id="KW-0175">Coiled coil</keyword>
<feature type="compositionally biased region" description="Basic and acidic residues" evidence="3">
    <location>
        <begin position="474"/>
        <end position="515"/>
    </location>
</feature>
<evidence type="ECO:0000313" key="6">
    <source>
        <dbReference type="EMBL" id="OXA60628.1"/>
    </source>
</evidence>
<feature type="compositionally biased region" description="Basic and acidic residues" evidence="3">
    <location>
        <begin position="719"/>
        <end position="775"/>
    </location>
</feature>
<feature type="compositionally biased region" description="Polar residues" evidence="3">
    <location>
        <begin position="561"/>
        <end position="576"/>
    </location>
</feature>
<feature type="compositionally biased region" description="Acidic residues" evidence="3">
    <location>
        <begin position="440"/>
        <end position="450"/>
    </location>
</feature>
<evidence type="ECO:0000259" key="5">
    <source>
        <dbReference type="Pfam" id="PF15927"/>
    </source>
</evidence>
<gene>
    <name evidence="6" type="ORF">Fcan01_05473</name>
</gene>
<feature type="domain" description="CASC1 C-terminal" evidence="4">
    <location>
        <begin position="1037"/>
        <end position="1235"/>
    </location>
</feature>
<proteinExistence type="inferred from homology"/>
<feature type="compositionally biased region" description="Basic residues" evidence="3">
    <location>
        <begin position="516"/>
        <end position="532"/>
    </location>
</feature>
<reference evidence="6 7" key="1">
    <citation type="submission" date="2015-12" db="EMBL/GenBank/DDBJ databases">
        <title>The genome of Folsomia candida.</title>
        <authorList>
            <person name="Faddeeva A."/>
            <person name="Derks M.F."/>
            <person name="Anvar Y."/>
            <person name="Smit S."/>
            <person name="Van Straalen N."/>
            <person name="Roelofs D."/>
        </authorList>
    </citation>
    <scope>NUCLEOTIDE SEQUENCE [LARGE SCALE GENOMIC DNA]</scope>
    <source>
        <strain evidence="6 7">VU population</strain>
        <tissue evidence="6">Whole body</tissue>
    </source>
</reference>
<keyword evidence="7" id="KW-1185">Reference proteome</keyword>
<feature type="compositionally biased region" description="Acidic residues" evidence="3">
    <location>
        <begin position="537"/>
        <end position="552"/>
    </location>
</feature>
<feature type="region of interest" description="Disordered" evidence="3">
    <location>
        <begin position="322"/>
        <end position="904"/>
    </location>
</feature>
<feature type="region of interest" description="Disordered" evidence="3">
    <location>
        <begin position="1"/>
        <end position="70"/>
    </location>
</feature>
<dbReference type="PANTHER" id="PTHR20929:SF11">
    <property type="entry name" value="DYNEIN AXONEMAL INTERMEDIATE CHAIN 7"/>
    <property type="match status" value="1"/>
</dbReference>
<dbReference type="Proteomes" id="UP000198287">
    <property type="component" value="Unassembled WGS sequence"/>
</dbReference>
<feature type="compositionally biased region" description="Basic residues" evidence="3">
    <location>
        <begin position="833"/>
        <end position="865"/>
    </location>
</feature>
<organism evidence="6 7">
    <name type="scientific">Folsomia candida</name>
    <name type="common">Springtail</name>
    <dbReference type="NCBI Taxonomy" id="158441"/>
    <lineage>
        <taxon>Eukaryota</taxon>
        <taxon>Metazoa</taxon>
        <taxon>Ecdysozoa</taxon>
        <taxon>Arthropoda</taxon>
        <taxon>Hexapoda</taxon>
        <taxon>Collembola</taxon>
        <taxon>Entomobryomorpha</taxon>
        <taxon>Isotomoidea</taxon>
        <taxon>Isotomidae</taxon>
        <taxon>Proisotominae</taxon>
        <taxon>Folsomia</taxon>
    </lineage>
</organism>
<dbReference type="Pfam" id="PF15927">
    <property type="entry name" value="Casc1_N"/>
    <property type="match status" value="1"/>
</dbReference>
<feature type="domain" description="IC97/Casc1 N-terminal" evidence="5">
    <location>
        <begin position="52"/>
        <end position="242"/>
    </location>
</feature>
<feature type="compositionally biased region" description="Basic residues" evidence="3">
    <location>
        <begin position="1"/>
        <end position="16"/>
    </location>
</feature>
<dbReference type="InterPro" id="IPR023247">
    <property type="entry name" value="IC97/Dnai7-like"/>
</dbReference>
<dbReference type="STRING" id="158441.A0A226ETU4"/>
<feature type="compositionally biased region" description="Basic and acidic residues" evidence="3">
    <location>
        <begin position="796"/>
        <end position="832"/>
    </location>
</feature>
<evidence type="ECO:0000256" key="1">
    <source>
        <dbReference type="ARBA" id="ARBA00024332"/>
    </source>
</evidence>
<dbReference type="GO" id="GO:0005930">
    <property type="term" value="C:axoneme"/>
    <property type="evidence" value="ECO:0007669"/>
    <property type="project" value="TreeGrafter"/>
</dbReference>
<feature type="compositionally biased region" description="Basic residues" evidence="3">
    <location>
        <begin position="396"/>
        <end position="406"/>
    </location>
</feature>
<dbReference type="OrthoDB" id="297923at2759"/>
<dbReference type="GO" id="GO:0048487">
    <property type="term" value="F:beta-tubulin binding"/>
    <property type="evidence" value="ECO:0007669"/>
    <property type="project" value="TreeGrafter"/>
</dbReference>